<evidence type="ECO:0000256" key="2">
    <source>
        <dbReference type="ARBA" id="ARBA00022694"/>
    </source>
</evidence>
<dbReference type="InterPro" id="IPR014729">
    <property type="entry name" value="Rossmann-like_a/b/a_fold"/>
</dbReference>
<dbReference type="EMBL" id="JEMU01000014">
    <property type="protein sequence ID" value="KAJ02138.1"/>
    <property type="molecule type" value="Genomic_DNA"/>
</dbReference>
<dbReference type="STRING" id="83219.PM02_15390"/>
<evidence type="ECO:0000313" key="9">
    <source>
        <dbReference type="Proteomes" id="UP000027337"/>
    </source>
</evidence>
<keyword evidence="6" id="KW-0963">Cytoplasm</keyword>
<dbReference type="GO" id="GO:0005524">
    <property type="term" value="F:ATP binding"/>
    <property type="evidence" value="ECO:0007669"/>
    <property type="project" value="UniProtKB-UniRule"/>
</dbReference>
<gene>
    <name evidence="6" type="primary">tilS</name>
    <name evidence="8" type="ORF">PM02_15390</name>
</gene>
<dbReference type="CDD" id="cd01992">
    <property type="entry name" value="TilS_N"/>
    <property type="match status" value="1"/>
</dbReference>
<dbReference type="Pfam" id="PF01171">
    <property type="entry name" value="ATP_bind_3"/>
    <property type="match status" value="1"/>
</dbReference>
<dbReference type="eggNOG" id="COG0037">
    <property type="taxonomic scope" value="Bacteria"/>
</dbReference>
<comment type="subcellular location">
    <subcellularLocation>
        <location evidence="6">Cytoplasm</location>
    </subcellularLocation>
</comment>
<sequence>MFRRLTQQVSDAFLPHPPAVTGVAVSGGGDSVALLHLMHGFCTLHGTKVRAVTVNHGLRPEAETEAQSVADFCERHGIAHDTLHWSGWDGIGNLQNEARKARYGLIAGWAKQHEISTVALGHTADDQAETLLMRLARRAGVDGLSGMAPRMTRHSVIWVRPLLRAGRTDLRDYLLHQNIKWIDDPSNEDPSFERVRTREALKVLEPLGIDPQGLAQVAGQMAEARKALNWQCFLVAREIVSIDAGAVVIEERQLRVQPDEIQRRLIVQALSWISGEEYPARRSAVSAMMSAMRKGQAGTADGCQLRRVGGEIWIFREYKPVSAITTPLQDLWDGRWELTNEDTAQDFAGLHVGVLGEEGLAACPNWRQTGRPHPVLLSTPAVWRGDELVAAPLAGYGQNWHAEVDGGAESFYGALLSH</sequence>
<evidence type="ECO:0000256" key="3">
    <source>
        <dbReference type="ARBA" id="ARBA00022741"/>
    </source>
</evidence>
<keyword evidence="3 6" id="KW-0547">Nucleotide-binding</keyword>
<dbReference type="PANTHER" id="PTHR43033">
    <property type="entry name" value="TRNA(ILE)-LYSIDINE SYNTHASE-RELATED"/>
    <property type="match status" value="1"/>
</dbReference>
<dbReference type="InterPro" id="IPR012795">
    <property type="entry name" value="tRNA_Ile_lys_synt_N"/>
</dbReference>
<dbReference type="PANTHER" id="PTHR43033:SF1">
    <property type="entry name" value="TRNA(ILE)-LYSIDINE SYNTHASE-RELATED"/>
    <property type="match status" value="1"/>
</dbReference>
<evidence type="ECO:0000256" key="4">
    <source>
        <dbReference type="ARBA" id="ARBA00022840"/>
    </source>
</evidence>
<evidence type="ECO:0000259" key="7">
    <source>
        <dbReference type="Pfam" id="PF01171"/>
    </source>
</evidence>
<dbReference type="GO" id="GO:0006400">
    <property type="term" value="P:tRNA modification"/>
    <property type="evidence" value="ECO:0007669"/>
    <property type="project" value="UniProtKB-UniRule"/>
</dbReference>
<dbReference type="SUPFAM" id="SSF52402">
    <property type="entry name" value="Adenine nucleotide alpha hydrolases-like"/>
    <property type="match status" value="1"/>
</dbReference>
<accession>A0A061SR58</accession>
<reference evidence="8 9" key="1">
    <citation type="journal article" date="2014" name="Genome Announc.">
        <title>Draft Genome Sequences of Two Isolates of the Roseobacter Group, Sulfitobacter sp. Strains 3SOLIMAR09 and 1FIGIMAR09, from Harbors of Mallorca Island (Mediterranean Sea).</title>
        <authorList>
            <person name="Mas-Llado M."/>
            <person name="Pina-Villalonga J.M."/>
            <person name="Brunet-Galmes I."/>
            <person name="Nogales B."/>
            <person name="Bosch R."/>
        </authorList>
    </citation>
    <scope>NUCLEOTIDE SEQUENCE [LARGE SCALE GENOMIC DNA]</scope>
    <source>
        <strain evidence="8 9">1FIGIMAR09</strain>
    </source>
</reference>
<dbReference type="Gene3D" id="3.40.50.620">
    <property type="entry name" value="HUPs"/>
    <property type="match status" value="1"/>
</dbReference>
<dbReference type="InterPro" id="IPR012094">
    <property type="entry name" value="tRNA_Ile_lys_synt"/>
</dbReference>
<keyword evidence="2 6" id="KW-0819">tRNA processing</keyword>
<evidence type="ECO:0000256" key="6">
    <source>
        <dbReference type="HAMAP-Rule" id="MF_01161"/>
    </source>
</evidence>
<feature type="binding site" evidence="6">
    <location>
        <begin position="26"/>
        <end position="31"/>
    </location>
    <ligand>
        <name>ATP</name>
        <dbReference type="ChEBI" id="CHEBI:30616"/>
    </ligand>
</feature>
<comment type="similarity">
    <text evidence="6">Belongs to the tRNA(Ile)-lysidine synthase family.</text>
</comment>
<dbReference type="HAMAP" id="MF_01161">
    <property type="entry name" value="tRNA_Ile_lys_synt"/>
    <property type="match status" value="1"/>
</dbReference>
<proteinExistence type="inferred from homology"/>
<name>A0A061SR58_9RHOB</name>
<dbReference type="GO" id="GO:0005737">
    <property type="term" value="C:cytoplasm"/>
    <property type="evidence" value="ECO:0007669"/>
    <property type="project" value="UniProtKB-SubCell"/>
</dbReference>
<protein>
    <recommendedName>
        <fullName evidence="6">tRNA(Ile)-lysidine synthase</fullName>
        <ecNumber evidence="6">6.3.4.19</ecNumber>
    </recommendedName>
    <alternativeName>
        <fullName evidence="6">tRNA(Ile)-2-lysyl-cytidine synthase</fullName>
    </alternativeName>
    <alternativeName>
        <fullName evidence="6">tRNA(Ile)-lysidine synthetase</fullName>
    </alternativeName>
</protein>
<comment type="catalytic activity">
    <reaction evidence="5 6">
        <text>cytidine(34) in tRNA(Ile2) + L-lysine + ATP = lysidine(34) in tRNA(Ile2) + AMP + diphosphate + H(+)</text>
        <dbReference type="Rhea" id="RHEA:43744"/>
        <dbReference type="Rhea" id="RHEA-COMP:10625"/>
        <dbReference type="Rhea" id="RHEA-COMP:10670"/>
        <dbReference type="ChEBI" id="CHEBI:15378"/>
        <dbReference type="ChEBI" id="CHEBI:30616"/>
        <dbReference type="ChEBI" id="CHEBI:32551"/>
        <dbReference type="ChEBI" id="CHEBI:33019"/>
        <dbReference type="ChEBI" id="CHEBI:82748"/>
        <dbReference type="ChEBI" id="CHEBI:83665"/>
        <dbReference type="ChEBI" id="CHEBI:456215"/>
        <dbReference type="EC" id="6.3.4.19"/>
    </reaction>
</comment>
<dbReference type="GO" id="GO:0032267">
    <property type="term" value="F:tRNA(Ile)-lysidine synthase activity"/>
    <property type="evidence" value="ECO:0007669"/>
    <property type="project" value="UniProtKB-EC"/>
</dbReference>
<comment type="caution">
    <text evidence="8">The sequence shown here is derived from an EMBL/GenBank/DDBJ whole genome shotgun (WGS) entry which is preliminary data.</text>
</comment>
<evidence type="ECO:0000256" key="1">
    <source>
        <dbReference type="ARBA" id="ARBA00022598"/>
    </source>
</evidence>
<dbReference type="NCBIfam" id="TIGR02432">
    <property type="entry name" value="lysidine_TilS_N"/>
    <property type="match status" value="1"/>
</dbReference>
<dbReference type="RefSeq" id="WP_037910080.1">
    <property type="nucleotide sequence ID" value="NZ_JEMU01000014.1"/>
</dbReference>
<dbReference type="InterPro" id="IPR011063">
    <property type="entry name" value="TilS/TtcA_N"/>
</dbReference>
<dbReference type="AlphaFoldDB" id="A0A061SR58"/>
<feature type="domain" description="tRNA(Ile)-lysidine/2-thiocytidine synthase N-terminal" evidence="7">
    <location>
        <begin position="23"/>
        <end position="199"/>
    </location>
</feature>
<keyword evidence="4 6" id="KW-0067">ATP-binding</keyword>
<comment type="function">
    <text evidence="6">Ligates lysine onto the cytidine present at position 34 of the AUA codon-specific tRNA(Ile) that contains the anticodon CAU, in an ATP-dependent manner. Cytidine is converted to lysidine, thus changing the amino acid specificity of the tRNA from methionine to isoleucine.</text>
</comment>
<evidence type="ECO:0000256" key="5">
    <source>
        <dbReference type="ARBA" id="ARBA00048539"/>
    </source>
</evidence>
<dbReference type="EC" id="6.3.4.19" evidence="6"/>
<evidence type="ECO:0000313" key="8">
    <source>
        <dbReference type="EMBL" id="KAJ02138.1"/>
    </source>
</evidence>
<keyword evidence="1 6" id="KW-0436">Ligase</keyword>
<keyword evidence="9" id="KW-1185">Reference proteome</keyword>
<organism evidence="8 9">
    <name type="scientific">Sulfitobacter mediterraneus</name>
    <dbReference type="NCBI Taxonomy" id="83219"/>
    <lineage>
        <taxon>Bacteria</taxon>
        <taxon>Pseudomonadati</taxon>
        <taxon>Pseudomonadota</taxon>
        <taxon>Alphaproteobacteria</taxon>
        <taxon>Rhodobacterales</taxon>
        <taxon>Roseobacteraceae</taxon>
        <taxon>Sulfitobacter</taxon>
    </lineage>
</organism>
<dbReference type="Proteomes" id="UP000027337">
    <property type="component" value="Unassembled WGS sequence"/>
</dbReference>
<comment type="domain">
    <text evidence="6">The N-terminal region contains the highly conserved SGGXDS motif, predicted to be a P-loop motif involved in ATP binding.</text>
</comment>